<reference evidence="1 2" key="1">
    <citation type="submission" date="2019-09" db="EMBL/GenBank/DDBJ databases">
        <title>Isolation and complete genome sequencing of Methylocystis species.</title>
        <authorList>
            <person name="Rumah B.L."/>
            <person name="Stead C.E."/>
            <person name="Stevens B.C."/>
            <person name="Minton N.P."/>
            <person name="Grosse-Honebrink A."/>
            <person name="Zhang Y."/>
        </authorList>
    </citation>
    <scope>NUCLEOTIDE SEQUENCE [LARGE SCALE GENOMIC DNA]</scope>
    <source>
        <strain evidence="1 2">BRCS2</strain>
    </source>
</reference>
<keyword evidence="2" id="KW-1185">Reference proteome</keyword>
<name>A0A6B8M5V8_9HYPH</name>
<gene>
    <name evidence="1" type="ORF">F7D14_10220</name>
</gene>
<dbReference type="AlphaFoldDB" id="A0A6B8M5V8"/>
<evidence type="ECO:0000313" key="1">
    <source>
        <dbReference type="EMBL" id="QGM97806.1"/>
    </source>
</evidence>
<dbReference type="EMBL" id="CP044331">
    <property type="protein sequence ID" value="QGM97806.1"/>
    <property type="molecule type" value="Genomic_DNA"/>
</dbReference>
<dbReference type="KEGG" id="mpar:F7D14_10220"/>
<accession>A0A6B8M5V8</accession>
<protein>
    <submittedName>
        <fullName evidence="1">Uncharacterized protein</fullName>
    </submittedName>
</protein>
<dbReference type="RefSeq" id="WP_016922059.1">
    <property type="nucleotide sequence ID" value="NZ_CP044331.1"/>
</dbReference>
<proteinExistence type="predicted"/>
<dbReference type="Proteomes" id="UP000422569">
    <property type="component" value="Chromosome"/>
</dbReference>
<organism evidence="1 2">
    <name type="scientific">Methylocystis parvus</name>
    <dbReference type="NCBI Taxonomy" id="134"/>
    <lineage>
        <taxon>Bacteria</taxon>
        <taxon>Pseudomonadati</taxon>
        <taxon>Pseudomonadota</taxon>
        <taxon>Alphaproteobacteria</taxon>
        <taxon>Hyphomicrobiales</taxon>
        <taxon>Methylocystaceae</taxon>
        <taxon>Methylocystis</taxon>
    </lineage>
</organism>
<sequence>MSTSLNEAIVDAVESDLCRDRTSSDRAQLHWPDRAKYLDDAEIHLSTARGLARALWHAVQSEDVLLDERDAEAFRQLVAAIADQLSAANLAFRIERQKRESAK</sequence>
<evidence type="ECO:0000313" key="2">
    <source>
        <dbReference type="Proteomes" id="UP000422569"/>
    </source>
</evidence>